<accession>L0HBT2</accession>
<evidence type="ECO:0000313" key="1">
    <source>
        <dbReference type="EMBL" id="AGB01495.1"/>
    </source>
</evidence>
<evidence type="ECO:0008006" key="3">
    <source>
        <dbReference type="Google" id="ProtNLM"/>
    </source>
</evidence>
<reference evidence="1 2" key="2">
    <citation type="journal article" date="2014" name="Genome Announc.">
        <title>Complete Genome Sequence of Methanoregula formicica SMSPT, a Mesophilic Hydrogenotrophic Methanogen Isolated from a Methanogenic Upflow Anaerobic Sludge Blanket Reactor.</title>
        <authorList>
            <person name="Yamamoto K."/>
            <person name="Tamaki H."/>
            <person name="Cadillo-Quiroz H."/>
            <person name="Imachi H."/>
            <person name="Kyrpides N."/>
            <person name="Woyke T."/>
            <person name="Goodwin L."/>
            <person name="Zinder S.H."/>
            <person name="Kamagata Y."/>
            <person name="Liu W.T."/>
        </authorList>
    </citation>
    <scope>NUCLEOTIDE SEQUENCE [LARGE SCALE GENOMIC DNA]</scope>
    <source>
        <strain evidence="2">DSM 22288 / NBRC 105244 / SMSP</strain>
    </source>
</reference>
<dbReference type="InterPro" id="IPR037914">
    <property type="entry name" value="SpoVT-AbrB_sf"/>
</dbReference>
<dbReference type="SUPFAM" id="SSF89447">
    <property type="entry name" value="AbrB/MazE/MraZ-like"/>
    <property type="match status" value="1"/>
</dbReference>
<proteinExistence type="predicted"/>
<keyword evidence="2" id="KW-1185">Reference proteome</keyword>
<gene>
    <name evidence="1" type="ordered locus">Metfor_0422</name>
</gene>
<evidence type="ECO:0000313" key="2">
    <source>
        <dbReference type="Proteomes" id="UP000010824"/>
    </source>
</evidence>
<dbReference type="EMBL" id="CP003167">
    <property type="protein sequence ID" value="AGB01495.1"/>
    <property type="molecule type" value="Genomic_DNA"/>
</dbReference>
<reference evidence="2" key="1">
    <citation type="submission" date="2011-12" db="EMBL/GenBank/DDBJ databases">
        <title>Complete sequence of Methanoregula formicicum SMSP.</title>
        <authorList>
            <person name="Lucas S."/>
            <person name="Han J."/>
            <person name="Lapidus A."/>
            <person name="Cheng J.-F."/>
            <person name="Goodwin L."/>
            <person name="Pitluck S."/>
            <person name="Peters L."/>
            <person name="Ovchinnikova G."/>
            <person name="Teshima H."/>
            <person name="Detter J.C."/>
            <person name="Han C."/>
            <person name="Tapia R."/>
            <person name="Land M."/>
            <person name="Hauser L."/>
            <person name="Kyrpides N."/>
            <person name="Ivanova N."/>
            <person name="Pagani I."/>
            <person name="Imachi H."/>
            <person name="Tamaki H."/>
            <person name="Sekiguchi Y."/>
            <person name="Kamagata Y."/>
            <person name="Cadillo-Quiroz H."/>
            <person name="Zinder S."/>
            <person name="Liu W.-T."/>
            <person name="Woyke T."/>
        </authorList>
    </citation>
    <scope>NUCLEOTIDE SEQUENCE [LARGE SCALE GENOMIC DNA]</scope>
    <source>
        <strain evidence="2">DSM 22288 / NBRC 105244 / SMSP</strain>
    </source>
</reference>
<sequence length="66" mass="7569">MGDQISDEIVCIEETSITVRSYRHRTTVPSKVFKFLDLKQGDTLRWIALKDGTVYIRKVPAQDLAD</sequence>
<dbReference type="KEGG" id="mfo:Metfor_0422"/>
<dbReference type="eggNOG" id="arCOG04501">
    <property type="taxonomic scope" value="Archaea"/>
</dbReference>
<dbReference type="Proteomes" id="UP000010824">
    <property type="component" value="Chromosome"/>
</dbReference>
<dbReference type="HOGENOM" id="CLU_2820826_0_0_2"/>
<dbReference type="InParanoid" id="L0HBT2"/>
<organism evidence="1 2">
    <name type="scientific">Methanoregula formicica (strain DSM 22288 / NBRC 105244 / SMSP)</name>
    <dbReference type="NCBI Taxonomy" id="593750"/>
    <lineage>
        <taxon>Archaea</taxon>
        <taxon>Methanobacteriati</taxon>
        <taxon>Methanobacteriota</taxon>
        <taxon>Stenosarchaea group</taxon>
        <taxon>Methanomicrobia</taxon>
        <taxon>Methanomicrobiales</taxon>
        <taxon>Methanoregulaceae</taxon>
        <taxon>Methanoregula</taxon>
    </lineage>
</organism>
<protein>
    <recommendedName>
        <fullName evidence="3">AbrB/MazE/SpoVT family DNA-binding domain-containing protein</fullName>
    </recommendedName>
</protein>
<dbReference type="AlphaFoldDB" id="L0HBT2"/>
<name>L0HBT2_METFS</name>